<dbReference type="InterPro" id="IPR018998">
    <property type="entry name" value="EndoU_C"/>
</dbReference>
<evidence type="ECO:0000256" key="10">
    <source>
        <dbReference type="ARBA" id="ARBA00023239"/>
    </source>
</evidence>
<dbReference type="GO" id="GO:0016787">
    <property type="term" value="F:hydrolase activity"/>
    <property type="evidence" value="ECO:0007669"/>
    <property type="project" value="UniProtKB-KW"/>
</dbReference>
<evidence type="ECO:0000313" key="12">
    <source>
        <dbReference type="EMBL" id="CAG8543359.1"/>
    </source>
</evidence>
<keyword evidence="5" id="KW-0479">Metal-binding</keyword>
<reference evidence="12" key="1">
    <citation type="submission" date="2021-06" db="EMBL/GenBank/DDBJ databases">
        <authorList>
            <person name="Kallberg Y."/>
            <person name="Tangrot J."/>
            <person name="Rosling A."/>
        </authorList>
    </citation>
    <scope>NUCLEOTIDE SEQUENCE</scope>
    <source>
        <strain evidence="12">87-6 pot B 2015</strain>
    </source>
</reference>
<gene>
    <name evidence="12" type="ORF">FMOSSE_LOCUS6090</name>
</gene>
<dbReference type="SUPFAM" id="SSF142877">
    <property type="entry name" value="EndoU-like"/>
    <property type="match status" value="1"/>
</dbReference>
<dbReference type="PANTHER" id="PTHR12439:SF11">
    <property type="entry name" value="URIDYLATE-SPECIFIC ENDORIBONUCLEASE"/>
    <property type="match status" value="1"/>
</dbReference>
<evidence type="ECO:0000256" key="9">
    <source>
        <dbReference type="ARBA" id="ARBA00023211"/>
    </source>
</evidence>
<dbReference type="CDD" id="cd21159">
    <property type="entry name" value="XendoU"/>
    <property type="match status" value="1"/>
</dbReference>
<dbReference type="InterPro" id="IPR039787">
    <property type="entry name" value="ENDOU"/>
</dbReference>
<dbReference type="GO" id="GO:0046872">
    <property type="term" value="F:metal ion binding"/>
    <property type="evidence" value="ECO:0007669"/>
    <property type="project" value="UniProtKB-KW"/>
</dbReference>
<evidence type="ECO:0000256" key="5">
    <source>
        <dbReference type="ARBA" id="ARBA00022723"/>
    </source>
</evidence>
<dbReference type="PROSITE" id="PS51959">
    <property type="entry name" value="ENDOU"/>
    <property type="match status" value="1"/>
</dbReference>
<dbReference type="AlphaFoldDB" id="A0A9N9FKU1"/>
<dbReference type="GO" id="GO:0003723">
    <property type="term" value="F:RNA binding"/>
    <property type="evidence" value="ECO:0007669"/>
    <property type="project" value="UniProtKB-KW"/>
</dbReference>
<evidence type="ECO:0000256" key="8">
    <source>
        <dbReference type="ARBA" id="ARBA00022884"/>
    </source>
</evidence>
<dbReference type="EMBL" id="CAJVPP010001240">
    <property type="protein sequence ID" value="CAG8543359.1"/>
    <property type="molecule type" value="Genomic_DNA"/>
</dbReference>
<evidence type="ECO:0000256" key="7">
    <source>
        <dbReference type="ARBA" id="ARBA00022801"/>
    </source>
</evidence>
<protein>
    <submittedName>
        <fullName evidence="12">7196_t:CDS:1</fullName>
    </submittedName>
</protein>
<comment type="caution">
    <text evidence="12">The sequence shown here is derived from an EMBL/GenBank/DDBJ whole genome shotgun (WGS) entry which is preliminary data.</text>
</comment>
<evidence type="ECO:0000313" key="13">
    <source>
        <dbReference type="Proteomes" id="UP000789375"/>
    </source>
</evidence>
<organism evidence="12 13">
    <name type="scientific">Funneliformis mosseae</name>
    <name type="common">Endomycorrhizal fungus</name>
    <name type="synonym">Glomus mosseae</name>
    <dbReference type="NCBI Taxonomy" id="27381"/>
    <lineage>
        <taxon>Eukaryota</taxon>
        <taxon>Fungi</taxon>
        <taxon>Fungi incertae sedis</taxon>
        <taxon>Mucoromycota</taxon>
        <taxon>Glomeromycotina</taxon>
        <taxon>Glomeromycetes</taxon>
        <taxon>Glomerales</taxon>
        <taxon>Glomeraceae</taxon>
        <taxon>Funneliformis</taxon>
    </lineage>
</organism>
<dbReference type="Pfam" id="PF09412">
    <property type="entry name" value="XendoU"/>
    <property type="match status" value="1"/>
</dbReference>
<comment type="cofactor">
    <cofactor evidence="1">
        <name>Mn(2+)</name>
        <dbReference type="ChEBI" id="CHEBI:29035"/>
    </cofactor>
</comment>
<keyword evidence="13" id="KW-1185">Reference proteome</keyword>
<comment type="similarity">
    <text evidence="2">Belongs to the ENDOU family.</text>
</comment>
<dbReference type="GO" id="GO:0004521">
    <property type="term" value="F:RNA endonuclease activity"/>
    <property type="evidence" value="ECO:0007669"/>
    <property type="project" value="InterPro"/>
</dbReference>
<dbReference type="InterPro" id="IPR037227">
    <property type="entry name" value="EndoU-like"/>
</dbReference>
<keyword evidence="9" id="KW-0464">Manganese</keyword>
<feature type="domain" description="EndoU" evidence="11">
    <location>
        <begin position="9"/>
        <end position="280"/>
    </location>
</feature>
<evidence type="ECO:0000256" key="3">
    <source>
        <dbReference type="ARBA" id="ARBA00011245"/>
    </source>
</evidence>
<keyword evidence="4" id="KW-0540">Nuclease</keyword>
<dbReference type="GO" id="GO:0016829">
    <property type="term" value="F:lyase activity"/>
    <property type="evidence" value="ECO:0007669"/>
    <property type="project" value="UniProtKB-KW"/>
</dbReference>
<keyword evidence="8" id="KW-0694">RNA-binding</keyword>
<evidence type="ECO:0000256" key="1">
    <source>
        <dbReference type="ARBA" id="ARBA00001936"/>
    </source>
</evidence>
<keyword evidence="10" id="KW-0456">Lyase</keyword>
<keyword evidence="7" id="KW-0378">Hydrolase</keyword>
<dbReference type="Proteomes" id="UP000789375">
    <property type="component" value="Unassembled WGS sequence"/>
</dbReference>
<evidence type="ECO:0000256" key="2">
    <source>
        <dbReference type="ARBA" id="ARBA00010168"/>
    </source>
</evidence>
<name>A0A9N9FKU1_FUNMO</name>
<keyword evidence="6" id="KW-0255">Endonuclease</keyword>
<evidence type="ECO:0000259" key="11">
    <source>
        <dbReference type="PROSITE" id="PS51959"/>
    </source>
</evidence>
<evidence type="ECO:0000256" key="6">
    <source>
        <dbReference type="ARBA" id="ARBA00022759"/>
    </source>
</evidence>
<proteinExistence type="inferred from homology"/>
<dbReference type="PANTHER" id="PTHR12439">
    <property type="entry name" value="PLACENTAL PROTEIN 11-RELATED"/>
    <property type="match status" value="1"/>
</dbReference>
<evidence type="ECO:0000256" key="4">
    <source>
        <dbReference type="ARBA" id="ARBA00022722"/>
    </source>
</evidence>
<accession>A0A9N9FKU1</accession>
<comment type="subunit">
    <text evidence="3">Monomer.</text>
</comment>
<sequence>MATKPTEKELSDVSFAVQKLWDLDTNRLTPGVDYDINLPLALRKGDNTRDHLFKFVSNKPSKMPTFQLFYHLLDNYIPETGIPEEVDTHELSENQAFLKACLQTAPMIYTLNYLKAKGLFQGTEAAFEKALDNIWFKLYRREGVGKDSSAFEHVFVGEIRNGEAKAFHNWITLYFYEKTGKIDYEGFVPSRGSRNEKPDPTAHIIPIRFTFKGALKPFSTSFIGTSPEFELAMYTMLFYLGRQDTKVRLDDINLNIKIYPFSEKDGDGTKLIGSAFPEIV</sequence>